<dbReference type="GO" id="GO:0032259">
    <property type="term" value="P:methylation"/>
    <property type="evidence" value="ECO:0007669"/>
    <property type="project" value="UniProtKB-KW"/>
</dbReference>
<dbReference type="InterPro" id="IPR029026">
    <property type="entry name" value="tRNA_m1G_MTases_N"/>
</dbReference>
<dbReference type="RefSeq" id="WP_006564298.1">
    <property type="nucleotide sequence ID" value="NZ_AP019774.1"/>
</dbReference>
<dbReference type="Proteomes" id="UP000509742">
    <property type="component" value="Chromosome"/>
</dbReference>
<dbReference type="PANTHER" id="PTHR33603:SF1">
    <property type="entry name" value="RIBOSOMAL RNA LARGE SUBUNIT METHYLTRANSFERASE H"/>
    <property type="match status" value="1"/>
</dbReference>
<dbReference type="SUPFAM" id="SSF75217">
    <property type="entry name" value="alpha/beta knot"/>
    <property type="match status" value="1"/>
</dbReference>
<evidence type="ECO:0000256" key="4">
    <source>
        <dbReference type="ARBA" id="ARBA00038303"/>
    </source>
</evidence>
<evidence type="ECO:0000313" key="6">
    <source>
        <dbReference type="EMBL" id="BCD70026.1"/>
    </source>
</evidence>
<proteinExistence type="inferred from homology"/>
<keyword evidence="8" id="KW-1185">Reference proteome</keyword>
<dbReference type="GO" id="GO:0008168">
    <property type="term" value="F:methyltransferase activity"/>
    <property type="evidence" value="ECO:0007669"/>
    <property type="project" value="UniProtKB-KW"/>
</dbReference>
<evidence type="ECO:0000313" key="7">
    <source>
        <dbReference type="Proteomes" id="UP000317935"/>
    </source>
</evidence>
<dbReference type="GO" id="GO:0006364">
    <property type="term" value="P:rRNA processing"/>
    <property type="evidence" value="ECO:0007669"/>
    <property type="project" value="InterPro"/>
</dbReference>
<dbReference type="GeneID" id="56929356"/>
<evidence type="ECO:0000313" key="8">
    <source>
        <dbReference type="Proteomes" id="UP000509742"/>
    </source>
</evidence>
<evidence type="ECO:0000256" key="2">
    <source>
        <dbReference type="ARBA" id="ARBA00022679"/>
    </source>
</evidence>
<keyword evidence="1 6" id="KW-0489">Methyltransferase</keyword>
<reference evidence="6 7" key="1">
    <citation type="submission" date="2019-06" db="EMBL/GenBank/DDBJ databases">
        <title>Complete genome sequence of Helicobacter suis SNTW101c.</title>
        <authorList>
            <person name="Rimbara E."/>
            <person name="Suzuki M."/>
            <person name="Matsui H."/>
            <person name="Nakamura M."/>
            <person name="Mori S."/>
            <person name="Shibayama K."/>
        </authorList>
    </citation>
    <scope>NUCLEOTIDE SEQUENCE [LARGE SCALE GENOMIC DNA]</scope>
    <source>
        <strain evidence="6 7">SNTW101c</strain>
    </source>
</reference>
<accession>A0A6J4CX32</accession>
<dbReference type="AlphaFoldDB" id="A0A6J4CX32"/>
<dbReference type="PANTHER" id="PTHR33603">
    <property type="entry name" value="METHYLTRANSFERASE"/>
    <property type="match status" value="1"/>
</dbReference>
<dbReference type="InterPro" id="IPR003742">
    <property type="entry name" value="RlmH-like"/>
</dbReference>
<evidence type="ECO:0000256" key="1">
    <source>
        <dbReference type="ARBA" id="ARBA00022603"/>
    </source>
</evidence>
<name>A0A6J4CX32_9HELI</name>
<keyword evidence="2 6" id="KW-0808">Transferase</keyword>
<dbReference type="Pfam" id="PF02590">
    <property type="entry name" value="SPOUT_MTase"/>
    <property type="match status" value="1"/>
</dbReference>
<gene>
    <name evidence="6" type="primary">rlmH</name>
    <name evidence="5" type="ORF">NHP190020_08090</name>
    <name evidence="6" type="ORF">SNTW_06710</name>
</gene>
<dbReference type="Gene3D" id="3.40.1280.10">
    <property type="match status" value="1"/>
</dbReference>
<dbReference type="EMBL" id="AP019774">
    <property type="protein sequence ID" value="BCD70026.1"/>
    <property type="molecule type" value="Genomic_DNA"/>
</dbReference>
<reference evidence="5 8" key="2">
    <citation type="submission" date="2020-04" db="EMBL/GenBank/DDBJ databases">
        <title>Genomic analysis of gastric non-Helicobacter pylori Helicobacters isolated in Japan.</title>
        <authorList>
            <person name="Suzuki M."/>
            <person name="Rimbara E."/>
        </authorList>
    </citation>
    <scope>NUCLEOTIDE SEQUENCE [LARGE SCALE GENOMIC DNA]</scope>
    <source>
        <strain evidence="5 8">NHP19-0020</strain>
    </source>
</reference>
<dbReference type="Proteomes" id="UP000317935">
    <property type="component" value="Chromosome"/>
</dbReference>
<keyword evidence="3" id="KW-0949">S-adenosyl-L-methionine</keyword>
<evidence type="ECO:0000313" key="5">
    <source>
        <dbReference type="EMBL" id="BCD45770.1"/>
    </source>
</evidence>
<dbReference type="OrthoDB" id="9806643at2"/>
<dbReference type="EMBL" id="AP023036">
    <property type="protein sequence ID" value="BCD45770.1"/>
    <property type="molecule type" value="Genomic_DNA"/>
</dbReference>
<organism evidence="6 7">
    <name type="scientific">Helicobacter suis</name>
    <dbReference type="NCBI Taxonomy" id="104628"/>
    <lineage>
        <taxon>Bacteria</taxon>
        <taxon>Pseudomonadati</taxon>
        <taxon>Campylobacterota</taxon>
        <taxon>Epsilonproteobacteria</taxon>
        <taxon>Campylobacterales</taxon>
        <taxon>Helicobacteraceae</taxon>
        <taxon>Helicobacter</taxon>
    </lineage>
</organism>
<evidence type="ECO:0000256" key="3">
    <source>
        <dbReference type="ARBA" id="ARBA00022691"/>
    </source>
</evidence>
<sequence length="140" mass="15973">MTCIIYSISKKNPLYASLFKHHQQACLQFKTKLEIVDISVSKESKEHYSKAFNPYLKPNSYAMHPTGKLYDSLQFSQLLSTHARVQFFIAGAYGFEKTFLDKLMPLSLSPLTLSAGLAKLVLCEQIFRGLSLLNKHPYHK</sequence>
<protein>
    <submittedName>
        <fullName evidence="6">rRNA large subunit methyltransferase RlmH</fullName>
    </submittedName>
</protein>
<dbReference type="InterPro" id="IPR029028">
    <property type="entry name" value="Alpha/beta_knot_MTases"/>
</dbReference>
<comment type="similarity">
    <text evidence="4">Belongs to the RNA methyltransferase RlmH family.</text>
</comment>
<dbReference type="CDD" id="cd18081">
    <property type="entry name" value="RlmH-like"/>
    <property type="match status" value="1"/>
</dbReference>